<accession>A0A9N8ZRG8</accession>
<dbReference type="InterPro" id="IPR051681">
    <property type="entry name" value="Ser/Thr_Kinases-Pseudokinases"/>
</dbReference>
<organism evidence="4 5">
    <name type="scientific">Paraglomus brasilianum</name>
    <dbReference type="NCBI Taxonomy" id="144538"/>
    <lineage>
        <taxon>Eukaryota</taxon>
        <taxon>Fungi</taxon>
        <taxon>Fungi incertae sedis</taxon>
        <taxon>Mucoromycota</taxon>
        <taxon>Glomeromycotina</taxon>
        <taxon>Glomeromycetes</taxon>
        <taxon>Paraglomerales</taxon>
        <taxon>Paraglomeraceae</taxon>
        <taxon>Paraglomus</taxon>
    </lineage>
</organism>
<dbReference type="OrthoDB" id="2418574at2759"/>
<gene>
    <name evidence="4" type="ORF">PBRASI_LOCUS2775</name>
</gene>
<proteinExistence type="predicted"/>
<dbReference type="Proteomes" id="UP000789739">
    <property type="component" value="Unassembled WGS sequence"/>
</dbReference>
<dbReference type="SUPFAM" id="SSF56112">
    <property type="entry name" value="Protein kinase-like (PK-like)"/>
    <property type="match status" value="1"/>
</dbReference>
<keyword evidence="1" id="KW-0547">Nucleotide-binding</keyword>
<keyword evidence="2" id="KW-0067">ATP-binding</keyword>
<dbReference type="Gene3D" id="1.10.510.10">
    <property type="entry name" value="Transferase(Phosphotransferase) domain 1"/>
    <property type="match status" value="1"/>
</dbReference>
<sequence length="448" mass="52168">MSTKGEKPLAEDIDEETARQDYIDNVLIDIYKTDEEKLETFGQCPDCNDYGQDWCKSCNDVRFRQAFSAWTSGNKEIDYFIQNSQIYAMTSVTVLEWWPYKTFSNIEKIGKGGYGTVFRANTGIQRIKGWDKQNNRWLRYEKSDSPELPLYREFVALKTLGYPQHLPKNFLDEAKRLQRWAYKSPDWFSPILQGFTKNERTGQYYFVIEFCSRGDIRKTLCEEHTWSDKLIIIDQIARDMCTIHEAGLIHRDLHPGNVLRATDSLDYINIHDLGLCIPQSEANDIEEVMGVMPYVAPELFDGGKYSTATDVYAFGMLMWEIGTGKKPFHNIPHNVSLAFQIHNGLRPQITKDMPQFYCDLMRKCWDSNLKNRPTAEEIYDLTTEWCCEPTEEIEDQIANAEELRQSSINTESENLEETQHSQAIYTSRLMPDLTRKFADFDFEIPYGI</sequence>
<dbReference type="GO" id="GO:0005524">
    <property type="term" value="F:ATP binding"/>
    <property type="evidence" value="ECO:0007669"/>
    <property type="project" value="UniProtKB-KW"/>
</dbReference>
<dbReference type="Pfam" id="PF07714">
    <property type="entry name" value="PK_Tyr_Ser-Thr"/>
    <property type="match status" value="1"/>
</dbReference>
<dbReference type="AlphaFoldDB" id="A0A9N8ZRG8"/>
<evidence type="ECO:0000256" key="2">
    <source>
        <dbReference type="ARBA" id="ARBA00022840"/>
    </source>
</evidence>
<dbReference type="PANTHER" id="PTHR44329">
    <property type="entry name" value="SERINE/THREONINE-PROTEIN KINASE TNNI3K-RELATED"/>
    <property type="match status" value="1"/>
</dbReference>
<comment type="caution">
    <text evidence="4">The sequence shown here is derived from an EMBL/GenBank/DDBJ whole genome shotgun (WGS) entry which is preliminary data.</text>
</comment>
<evidence type="ECO:0000259" key="3">
    <source>
        <dbReference type="PROSITE" id="PS50011"/>
    </source>
</evidence>
<dbReference type="InterPro" id="IPR001245">
    <property type="entry name" value="Ser-Thr/Tyr_kinase_cat_dom"/>
</dbReference>
<dbReference type="InterPro" id="IPR000719">
    <property type="entry name" value="Prot_kinase_dom"/>
</dbReference>
<name>A0A9N8ZRG8_9GLOM</name>
<dbReference type="InterPro" id="IPR011009">
    <property type="entry name" value="Kinase-like_dom_sf"/>
</dbReference>
<dbReference type="PANTHER" id="PTHR44329:SF298">
    <property type="entry name" value="MIXED LINEAGE KINASE DOMAIN-LIKE PROTEIN"/>
    <property type="match status" value="1"/>
</dbReference>
<keyword evidence="5" id="KW-1185">Reference proteome</keyword>
<protein>
    <submittedName>
        <fullName evidence="4">11099_t:CDS:1</fullName>
    </submittedName>
</protein>
<evidence type="ECO:0000313" key="5">
    <source>
        <dbReference type="Proteomes" id="UP000789739"/>
    </source>
</evidence>
<dbReference type="GO" id="GO:0004674">
    <property type="term" value="F:protein serine/threonine kinase activity"/>
    <property type="evidence" value="ECO:0007669"/>
    <property type="project" value="TreeGrafter"/>
</dbReference>
<evidence type="ECO:0000256" key="1">
    <source>
        <dbReference type="ARBA" id="ARBA00022741"/>
    </source>
</evidence>
<feature type="domain" description="Protein kinase" evidence="3">
    <location>
        <begin position="103"/>
        <end position="386"/>
    </location>
</feature>
<reference evidence="4" key="1">
    <citation type="submission" date="2021-06" db="EMBL/GenBank/DDBJ databases">
        <authorList>
            <person name="Kallberg Y."/>
            <person name="Tangrot J."/>
            <person name="Rosling A."/>
        </authorList>
    </citation>
    <scope>NUCLEOTIDE SEQUENCE</scope>
    <source>
        <strain evidence="4">BR232B</strain>
    </source>
</reference>
<evidence type="ECO:0000313" key="4">
    <source>
        <dbReference type="EMBL" id="CAG8504348.1"/>
    </source>
</evidence>
<dbReference type="PROSITE" id="PS50011">
    <property type="entry name" value="PROTEIN_KINASE_DOM"/>
    <property type="match status" value="1"/>
</dbReference>
<dbReference type="EMBL" id="CAJVPI010000227">
    <property type="protein sequence ID" value="CAG8504348.1"/>
    <property type="molecule type" value="Genomic_DNA"/>
</dbReference>